<dbReference type="PROSITE" id="PS51194">
    <property type="entry name" value="HELICASE_CTER"/>
    <property type="match status" value="1"/>
</dbReference>
<dbReference type="SMART" id="SM00490">
    <property type="entry name" value="HELICc"/>
    <property type="match status" value="1"/>
</dbReference>
<dbReference type="PROSITE" id="PS51192">
    <property type="entry name" value="HELICASE_ATP_BIND_1"/>
    <property type="match status" value="1"/>
</dbReference>
<dbReference type="Pfam" id="PF00271">
    <property type="entry name" value="Helicase_C"/>
    <property type="match status" value="1"/>
</dbReference>
<evidence type="ECO:0000313" key="5">
    <source>
        <dbReference type="EMBL" id="ADN18535.1"/>
    </source>
</evidence>
<dbReference type="PANTHER" id="PTHR47957:SF3">
    <property type="entry name" value="ATP-DEPENDENT HELICASE HRQ1"/>
    <property type="match status" value="1"/>
</dbReference>
<gene>
    <name evidence="5" type="ordered locus">Cyan7822_6891</name>
</gene>
<dbReference type="KEGG" id="cyj:Cyan7822_6891"/>
<keyword evidence="6" id="KW-1185">Reference proteome</keyword>
<evidence type="ECO:0000259" key="3">
    <source>
        <dbReference type="PROSITE" id="PS51192"/>
    </source>
</evidence>
<dbReference type="InterPro" id="IPR027417">
    <property type="entry name" value="P-loop_NTPase"/>
</dbReference>
<name>E0UNK5_GLOV7</name>
<dbReference type="SUPFAM" id="SSF52540">
    <property type="entry name" value="P-loop containing nucleoside triphosphate hydrolases"/>
    <property type="match status" value="1"/>
</dbReference>
<dbReference type="OrthoDB" id="9774462at2"/>
<dbReference type="HOGENOM" id="CLU_000809_2_0_3"/>
<dbReference type="GO" id="GO:0036297">
    <property type="term" value="P:interstrand cross-link repair"/>
    <property type="evidence" value="ECO:0007669"/>
    <property type="project" value="TreeGrafter"/>
</dbReference>
<sequence length="915" mass="101966">MDSPIDQAALRKALNATPPTYPEWLDVGKLVYSNQHKCHGTVIGFLDRIVNIQINGKTYQVQLNSLSAPTIEITNTVDLSIIAHPTYRAIASEWSTDLSGVKIIPGNEADTSPIPDNLHPSTKRALLATGIQQFYSHQLSAWKQLTTGLSITLTTPTASGKTMAFTPYSFELALSQHKTTLLIYPLKALAADQYEKLIRLNEALPASQQLAIARCTGDIPLEVRKQYFCQGKCPDIILMSPDVLHYQLWNTSNPKMYNWQEFLNRLSLVVIDEAHSYIGSFGIHFANVTRRLRLACDNTGNPTSLQWVISTATISNPLELASTLTGLPKKEITLIDRSGALTHEKTLLVLKPQAAPNFTAATMIRFLWGYGLSGLVFVNSRATAKSLFSHLRYQMGGYCSEIELFYGSLTAAKRTELIGKLSQKRIKILITTTALEAGVDLPSLDFVIIRGATSLNSLWQRAGRTGRSAPGLIVFIPDGSNHIDYYYSSNPDRLFAPVEKIKLQPNYPPVLANHLLCAATEGGIPSQNISNYFGETSAAISAELIKQQQLFWGPNQVLVKKGFPHKNVSLRGIIDETVNLIDSDTGEVFEEMALNFAHRECHTDAIYITSEEGETVIRRCEKLDSDLLRAILKKVDLPNNRTQPIVEFEILTQFQLDSPKIISTAIVKGNLRATLWWGTISEQVHGYREFELIYAPVCTNPSCTDFKQPQKDLKKCRRCYRKLSERLTQKLIGENRFEPLITSYLAPILRLEANYALTSKIFDEAESLKKQLLHEFGDAQAIPGLLNSINEVNPVQVALHSLAHFLEKSVPLLFLASEFDVSSVVVERQLEPEKKSNAHPIIAYMFDSNHEGNGTTEAIFTDWDNCITKAYELASGCDCNDSGCPKCLTSHSCPELNVGLHKPLGLWFLERLLKK</sequence>
<geneLocation type="plasmid" evidence="5 6">
    <name>Cy782203</name>
</geneLocation>
<dbReference type="GO" id="GO:0006289">
    <property type="term" value="P:nucleotide-excision repair"/>
    <property type="evidence" value="ECO:0007669"/>
    <property type="project" value="TreeGrafter"/>
</dbReference>
<dbReference type="Pfam" id="PF00270">
    <property type="entry name" value="DEAD"/>
    <property type="match status" value="1"/>
</dbReference>
<evidence type="ECO:0000256" key="1">
    <source>
        <dbReference type="ARBA" id="ARBA00022741"/>
    </source>
</evidence>
<dbReference type="AlphaFoldDB" id="E0UNK5"/>
<dbReference type="InterPro" id="IPR001650">
    <property type="entry name" value="Helicase_C-like"/>
</dbReference>
<keyword evidence="1" id="KW-0547">Nucleotide-binding</keyword>
<keyword evidence="5" id="KW-0614">Plasmid</keyword>
<dbReference type="InterPro" id="IPR014001">
    <property type="entry name" value="Helicase_ATP-bd"/>
</dbReference>
<dbReference type="PANTHER" id="PTHR47957">
    <property type="entry name" value="ATP-DEPENDENT HELICASE HRQ1"/>
    <property type="match status" value="1"/>
</dbReference>
<dbReference type="SMART" id="SM00487">
    <property type="entry name" value="DEXDc"/>
    <property type="match status" value="1"/>
</dbReference>
<evidence type="ECO:0000313" key="6">
    <source>
        <dbReference type="Proteomes" id="UP000008206"/>
    </source>
</evidence>
<protein>
    <submittedName>
        <fullName evidence="5">DEAD/DEAH box helicase domain protein</fullName>
    </submittedName>
</protein>
<keyword evidence="5" id="KW-0347">Helicase</keyword>
<dbReference type="InterPro" id="IPR011545">
    <property type="entry name" value="DEAD/DEAH_box_helicase_dom"/>
</dbReference>
<dbReference type="Pfam" id="PF22982">
    <property type="entry name" value="WHD_HRQ1"/>
    <property type="match status" value="1"/>
</dbReference>
<keyword evidence="2" id="KW-0067">ATP-binding</keyword>
<evidence type="ECO:0000259" key="4">
    <source>
        <dbReference type="PROSITE" id="PS51194"/>
    </source>
</evidence>
<dbReference type="GO" id="GO:0005524">
    <property type="term" value="F:ATP binding"/>
    <property type="evidence" value="ECO:0007669"/>
    <property type="project" value="UniProtKB-KW"/>
</dbReference>
<dbReference type="Pfam" id="PF09369">
    <property type="entry name" value="MZB"/>
    <property type="match status" value="1"/>
</dbReference>
<dbReference type="RefSeq" id="WP_013325661.1">
    <property type="nucleotide sequence ID" value="NC_014502.1"/>
</dbReference>
<dbReference type="InterPro" id="IPR055227">
    <property type="entry name" value="HRQ1_WHD"/>
</dbReference>
<dbReference type="EMBL" id="CP002201">
    <property type="protein sequence ID" value="ADN18535.1"/>
    <property type="molecule type" value="Genomic_DNA"/>
</dbReference>
<dbReference type="InterPro" id="IPR018973">
    <property type="entry name" value="MZB"/>
</dbReference>
<dbReference type="GO" id="GO:0043138">
    <property type="term" value="F:3'-5' DNA helicase activity"/>
    <property type="evidence" value="ECO:0007669"/>
    <property type="project" value="TreeGrafter"/>
</dbReference>
<accession>E0UNK5</accession>
<dbReference type="Proteomes" id="UP000008206">
    <property type="component" value="Plasmid Cy782203"/>
</dbReference>
<evidence type="ECO:0000256" key="2">
    <source>
        <dbReference type="ARBA" id="ARBA00022840"/>
    </source>
</evidence>
<keyword evidence="5" id="KW-0378">Hydrolase</keyword>
<organism evidence="5 6">
    <name type="scientific">Gloeothece verrucosa (strain PCC 7822)</name>
    <name type="common">Cyanothece sp. (strain PCC 7822)</name>
    <dbReference type="NCBI Taxonomy" id="497965"/>
    <lineage>
        <taxon>Bacteria</taxon>
        <taxon>Bacillati</taxon>
        <taxon>Cyanobacteriota</taxon>
        <taxon>Cyanophyceae</taxon>
        <taxon>Oscillatoriophycideae</taxon>
        <taxon>Chroococcales</taxon>
        <taxon>Aphanothecaceae</taxon>
        <taxon>Gloeothece</taxon>
        <taxon>Gloeothece verrucosa</taxon>
    </lineage>
</organism>
<dbReference type="GO" id="GO:0003676">
    <property type="term" value="F:nucleic acid binding"/>
    <property type="evidence" value="ECO:0007669"/>
    <property type="project" value="InterPro"/>
</dbReference>
<feature type="domain" description="Helicase ATP-binding" evidence="3">
    <location>
        <begin position="142"/>
        <end position="332"/>
    </location>
</feature>
<dbReference type="Gene3D" id="3.40.50.300">
    <property type="entry name" value="P-loop containing nucleotide triphosphate hydrolases"/>
    <property type="match status" value="2"/>
</dbReference>
<reference evidence="6" key="1">
    <citation type="journal article" date="2011" name="MBio">
        <title>Novel metabolic attributes of the genus Cyanothece, comprising a group of unicellular nitrogen-fixing Cyanobacteria.</title>
        <authorList>
            <person name="Bandyopadhyay A."/>
            <person name="Elvitigala T."/>
            <person name="Welsh E."/>
            <person name="Stockel J."/>
            <person name="Liberton M."/>
            <person name="Min H."/>
            <person name="Sherman L.A."/>
            <person name="Pakrasi H.B."/>
        </authorList>
    </citation>
    <scope>NUCLEOTIDE SEQUENCE [LARGE SCALE GENOMIC DNA]</scope>
    <source>
        <strain evidence="6">PCC 7822</strain>
        <plasmid evidence="6">Cy782203</plasmid>
    </source>
</reference>
<feature type="domain" description="Helicase C-terminal" evidence="4">
    <location>
        <begin position="362"/>
        <end position="509"/>
    </location>
</feature>
<proteinExistence type="predicted"/>